<dbReference type="InterPro" id="IPR025110">
    <property type="entry name" value="AMP-bd_C"/>
</dbReference>
<protein>
    <submittedName>
        <fullName evidence="3">Acetyl-CoA synthetase-like protein</fullName>
    </submittedName>
</protein>
<gene>
    <name evidence="3" type="ORF">P170DRAFT_446803</name>
</gene>
<dbReference type="AlphaFoldDB" id="A0A2I2G836"/>
<dbReference type="InterPro" id="IPR045851">
    <property type="entry name" value="AMP-bd_C_sf"/>
</dbReference>
<dbReference type="OrthoDB" id="6509636at2759"/>
<dbReference type="InterPro" id="IPR000873">
    <property type="entry name" value="AMP-dep_synth/lig_dom"/>
</dbReference>
<comment type="caution">
    <text evidence="3">The sequence shown here is derived from an EMBL/GenBank/DDBJ whole genome shotgun (WGS) entry which is preliminary data.</text>
</comment>
<proteinExistence type="predicted"/>
<dbReference type="InterPro" id="IPR042099">
    <property type="entry name" value="ANL_N_sf"/>
</dbReference>
<keyword evidence="4" id="KW-1185">Reference proteome</keyword>
<dbReference type="PANTHER" id="PTHR24096">
    <property type="entry name" value="LONG-CHAIN-FATTY-ACID--COA LIGASE"/>
    <property type="match status" value="1"/>
</dbReference>
<evidence type="ECO:0000313" key="3">
    <source>
        <dbReference type="EMBL" id="PLB49028.1"/>
    </source>
</evidence>
<feature type="domain" description="AMP-binding enzyme C-terminal" evidence="2">
    <location>
        <begin position="475"/>
        <end position="556"/>
    </location>
</feature>
<accession>A0A2I2G836</accession>
<dbReference type="RefSeq" id="XP_024704330.1">
    <property type="nucleotide sequence ID" value="XM_024850832.1"/>
</dbReference>
<dbReference type="VEuPathDB" id="FungiDB:P170DRAFT_446803"/>
<dbReference type="Proteomes" id="UP000234275">
    <property type="component" value="Unassembled WGS sequence"/>
</dbReference>
<organism evidence="3 4">
    <name type="scientific">Aspergillus steynii IBT 23096</name>
    <dbReference type="NCBI Taxonomy" id="1392250"/>
    <lineage>
        <taxon>Eukaryota</taxon>
        <taxon>Fungi</taxon>
        <taxon>Dikarya</taxon>
        <taxon>Ascomycota</taxon>
        <taxon>Pezizomycotina</taxon>
        <taxon>Eurotiomycetes</taxon>
        <taxon>Eurotiomycetidae</taxon>
        <taxon>Eurotiales</taxon>
        <taxon>Aspergillaceae</taxon>
        <taxon>Aspergillus</taxon>
        <taxon>Aspergillus subgen. Circumdati</taxon>
    </lineage>
</organism>
<dbReference type="Gene3D" id="3.40.50.12780">
    <property type="entry name" value="N-terminal domain of ligase-like"/>
    <property type="match status" value="1"/>
</dbReference>
<feature type="domain" description="AMP-dependent synthetase/ligase" evidence="1">
    <location>
        <begin position="48"/>
        <end position="419"/>
    </location>
</feature>
<dbReference type="EMBL" id="MSFO01000004">
    <property type="protein sequence ID" value="PLB49028.1"/>
    <property type="molecule type" value="Genomic_DNA"/>
</dbReference>
<dbReference type="Gene3D" id="3.30.300.30">
    <property type="match status" value="1"/>
</dbReference>
<name>A0A2I2G836_9EURO</name>
<dbReference type="PANTHER" id="PTHR24096:SF422">
    <property type="entry name" value="BCDNA.GH02901"/>
    <property type="match status" value="1"/>
</dbReference>
<dbReference type="SUPFAM" id="SSF56801">
    <property type="entry name" value="Acetyl-CoA synthetase-like"/>
    <property type="match status" value="1"/>
</dbReference>
<evidence type="ECO:0000259" key="1">
    <source>
        <dbReference type="Pfam" id="PF00501"/>
    </source>
</evidence>
<dbReference type="STRING" id="1392250.A0A2I2G836"/>
<evidence type="ECO:0000313" key="4">
    <source>
        <dbReference type="Proteomes" id="UP000234275"/>
    </source>
</evidence>
<sequence>MTFQSPSWVPPIPGPIPDSTSVGEFVLTQSGCSTSLAGPNTPFVDGVSGLSYTIEVLRERVENLSRSLAARLNWSPTRGSPWEKVVAIHSVNTVDFFVLCWAIHRLNGICLPIHPTTSVDEITSHLAKANCTTIFTHPRLASTTWDVAQRLSIPSEKVFMLSLAGLHGLQTESPVSEAPCLEQLVLEGTTMPPIPGQQWAPGQGKEQVAFLCSTSGTSGKQKLAMLTHYGIITNLLQIQTFEQHIRQGRSEVVTGSVPFTHSYGILLGHLIPWRGDSLVVFPQFDLQQMLQAVSRYRIQRLYLVPPILAALAASPALLQLYDLSSVTSVLTGAAPLDRSLAQRLSCLQPAWAFLHVFGLTETCIMATCTSWHDVWLGSSGSLLPEFQLRLLGPNDEVITSYGVPGEICFMSPSLFVGYLGDEEATKQTFDRHGWLRTGDLGCMQRGPLGTEHLFIVDRIKDMIKVKGLQVIPATIESILLQHPGVHDAAVIGIADSLAGERPLAFIVRSPFELSDVDEEDFQEMLDDYVQERLEETHWLCDRILFVQEIPRSANGKLLRRELRAMMPLN</sequence>
<reference evidence="3 4" key="1">
    <citation type="submission" date="2016-12" db="EMBL/GenBank/DDBJ databases">
        <title>The genomes of Aspergillus section Nigri reveals drivers in fungal speciation.</title>
        <authorList>
            <consortium name="DOE Joint Genome Institute"/>
            <person name="Vesth T.C."/>
            <person name="Nybo J."/>
            <person name="Theobald S."/>
            <person name="Brandl J."/>
            <person name="Frisvad J.C."/>
            <person name="Nielsen K.F."/>
            <person name="Lyhne E.K."/>
            <person name="Kogle M.E."/>
            <person name="Kuo A."/>
            <person name="Riley R."/>
            <person name="Clum A."/>
            <person name="Nolan M."/>
            <person name="Lipzen A."/>
            <person name="Salamov A."/>
            <person name="Henrissat B."/>
            <person name="Wiebenga A."/>
            <person name="De Vries R.P."/>
            <person name="Grigoriev I.V."/>
            <person name="Mortensen U.H."/>
            <person name="Andersen M.R."/>
            <person name="Baker S.E."/>
        </authorList>
    </citation>
    <scope>NUCLEOTIDE SEQUENCE [LARGE SCALE GENOMIC DNA]</scope>
    <source>
        <strain evidence="3 4">IBT 23096</strain>
    </source>
</reference>
<dbReference type="GO" id="GO:0016405">
    <property type="term" value="F:CoA-ligase activity"/>
    <property type="evidence" value="ECO:0007669"/>
    <property type="project" value="TreeGrafter"/>
</dbReference>
<dbReference type="GeneID" id="36558531"/>
<dbReference type="Pfam" id="PF13193">
    <property type="entry name" value="AMP-binding_C"/>
    <property type="match status" value="1"/>
</dbReference>
<evidence type="ECO:0000259" key="2">
    <source>
        <dbReference type="Pfam" id="PF13193"/>
    </source>
</evidence>
<dbReference type="Pfam" id="PF00501">
    <property type="entry name" value="AMP-binding"/>
    <property type="match status" value="1"/>
</dbReference>